<feature type="active site" description="Proton acceptor" evidence="10 12">
    <location>
        <position position="36"/>
    </location>
</feature>
<comment type="cofactor">
    <cofactor evidence="5">
        <name>Fe(2+)</name>
        <dbReference type="ChEBI" id="CHEBI:29033"/>
    </cofactor>
</comment>
<accession>A0A2S7I8T2</accession>
<feature type="binding site" evidence="10 13">
    <location>
        <position position="67"/>
    </location>
    <ligand>
        <name>a divalent metal cation</name>
        <dbReference type="ChEBI" id="CHEBI:60240"/>
    </ligand>
</feature>
<feature type="binding site" evidence="10 14">
    <location>
        <begin position="143"/>
        <end position="146"/>
    </location>
    <ligand>
        <name>substrate</name>
    </ligand>
</feature>
<keyword evidence="9 10" id="KW-0413">Isomerase</keyword>
<dbReference type="GO" id="GO:0046872">
    <property type="term" value="F:metal ion binding"/>
    <property type="evidence" value="ECO:0007669"/>
    <property type="project" value="UniProtKB-UniRule"/>
</dbReference>
<dbReference type="AlphaFoldDB" id="A0A2S7I8T2"/>
<dbReference type="GO" id="GO:0004750">
    <property type="term" value="F:D-ribulose-phosphate 3-epimerase activity"/>
    <property type="evidence" value="ECO:0007669"/>
    <property type="project" value="UniProtKB-UniRule"/>
</dbReference>
<evidence type="ECO:0000256" key="6">
    <source>
        <dbReference type="ARBA" id="ARBA00009541"/>
    </source>
</evidence>
<feature type="active site" description="Proton donor" evidence="10 12">
    <location>
        <position position="176"/>
    </location>
</feature>
<evidence type="ECO:0000256" key="1">
    <source>
        <dbReference type="ARBA" id="ARBA00001782"/>
    </source>
</evidence>
<evidence type="ECO:0000256" key="4">
    <source>
        <dbReference type="ARBA" id="ARBA00001947"/>
    </source>
</evidence>
<dbReference type="InterPro" id="IPR011060">
    <property type="entry name" value="RibuloseP-bd_barrel"/>
</dbReference>
<dbReference type="CDD" id="cd00429">
    <property type="entry name" value="RPE"/>
    <property type="match status" value="1"/>
</dbReference>
<comment type="similarity">
    <text evidence="6 10 11">Belongs to the ribulose-phosphate 3-epimerase family.</text>
</comment>
<dbReference type="RefSeq" id="WP_104792757.1">
    <property type="nucleotide sequence ID" value="NZ_PTPZ01000001.1"/>
</dbReference>
<evidence type="ECO:0000256" key="3">
    <source>
        <dbReference type="ARBA" id="ARBA00001941"/>
    </source>
</evidence>
<dbReference type="HAMAP" id="MF_02227">
    <property type="entry name" value="RPE"/>
    <property type="match status" value="1"/>
</dbReference>
<dbReference type="InterPro" id="IPR000056">
    <property type="entry name" value="Ribul_P_3_epim-like"/>
</dbReference>
<dbReference type="Gene3D" id="3.20.20.70">
    <property type="entry name" value="Aldolase class I"/>
    <property type="match status" value="1"/>
</dbReference>
<evidence type="ECO:0000256" key="14">
    <source>
        <dbReference type="PIRSR" id="PIRSR001461-3"/>
    </source>
</evidence>
<gene>
    <name evidence="10" type="primary">rpe</name>
    <name evidence="15" type="ORF">C3729_02930</name>
</gene>
<evidence type="ECO:0000256" key="12">
    <source>
        <dbReference type="PIRSR" id="PIRSR001461-1"/>
    </source>
</evidence>
<evidence type="ECO:0000256" key="10">
    <source>
        <dbReference type="HAMAP-Rule" id="MF_02227"/>
    </source>
</evidence>
<evidence type="ECO:0000256" key="13">
    <source>
        <dbReference type="PIRSR" id="PIRSR001461-2"/>
    </source>
</evidence>
<feature type="binding site" evidence="10 14">
    <location>
        <position position="9"/>
    </location>
    <ligand>
        <name>substrate</name>
    </ligand>
</feature>
<comment type="cofactor">
    <cofactor evidence="3">
        <name>Co(2+)</name>
        <dbReference type="ChEBI" id="CHEBI:48828"/>
    </cofactor>
</comment>
<comment type="cofactor">
    <cofactor evidence="2">
        <name>Mn(2+)</name>
        <dbReference type="ChEBI" id="CHEBI:29035"/>
    </cofactor>
</comment>
<feature type="binding site" evidence="14">
    <location>
        <position position="178"/>
    </location>
    <ligand>
        <name>substrate</name>
    </ligand>
</feature>
<comment type="caution">
    <text evidence="10">Lacks conserved residue(s) required for the propagation of feature annotation.</text>
</comment>
<dbReference type="Pfam" id="PF00834">
    <property type="entry name" value="Ribul_P_3_epim"/>
    <property type="match status" value="1"/>
</dbReference>
<keyword evidence="13" id="KW-0464">Manganese</keyword>
<feature type="binding site" evidence="10">
    <location>
        <begin position="176"/>
        <end position="178"/>
    </location>
    <ligand>
        <name>substrate</name>
    </ligand>
</feature>
<dbReference type="PROSITE" id="PS01086">
    <property type="entry name" value="RIBUL_P_3_EPIMER_2"/>
    <property type="match status" value="1"/>
</dbReference>
<evidence type="ECO:0000256" key="8">
    <source>
        <dbReference type="ARBA" id="ARBA00022723"/>
    </source>
</evidence>
<comment type="pathway">
    <text evidence="10">Carbohydrate degradation.</text>
</comment>
<dbReference type="FunFam" id="3.20.20.70:FF:000004">
    <property type="entry name" value="Ribulose-phosphate 3-epimerase"/>
    <property type="match status" value="1"/>
</dbReference>
<evidence type="ECO:0000256" key="9">
    <source>
        <dbReference type="ARBA" id="ARBA00023235"/>
    </source>
</evidence>
<comment type="cofactor">
    <cofactor evidence="10 13">
        <name>a divalent metal cation</name>
        <dbReference type="ChEBI" id="CHEBI:60240"/>
    </cofactor>
    <text evidence="10 13">Binds 1 divalent metal cation per subunit.</text>
</comment>
<dbReference type="EMBL" id="PTPZ01000001">
    <property type="protein sequence ID" value="PPZ92972.1"/>
    <property type="molecule type" value="Genomic_DNA"/>
</dbReference>
<dbReference type="GO" id="GO:0006098">
    <property type="term" value="P:pentose-phosphate shunt"/>
    <property type="evidence" value="ECO:0007669"/>
    <property type="project" value="UniProtKB-UniRule"/>
</dbReference>
<proteinExistence type="inferred from homology"/>
<dbReference type="Proteomes" id="UP000238565">
    <property type="component" value="Unassembled WGS sequence"/>
</dbReference>
<feature type="binding site" evidence="10 13">
    <location>
        <position position="36"/>
    </location>
    <ligand>
        <name>a divalent metal cation</name>
        <dbReference type="ChEBI" id="CHEBI:60240"/>
    </ligand>
</feature>
<comment type="function">
    <text evidence="10">Catalyzes the reversible epimerization of D-ribulose 5-phosphate to D-xylulose 5-phosphate.</text>
</comment>
<evidence type="ECO:0000256" key="2">
    <source>
        <dbReference type="ARBA" id="ARBA00001936"/>
    </source>
</evidence>
<dbReference type="NCBIfam" id="TIGR01163">
    <property type="entry name" value="rpe"/>
    <property type="match status" value="1"/>
</dbReference>
<keyword evidence="13" id="KW-0862">Zinc</keyword>
<dbReference type="GO" id="GO:0019323">
    <property type="term" value="P:pentose catabolic process"/>
    <property type="evidence" value="ECO:0007669"/>
    <property type="project" value="UniProtKB-UniRule"/>
</dbReference>
<evidence type="ECO:0000313" key="15">
    <source>
        <dbReference type="EMBL" id="PPZ92972.1"/>
    </source>
</evidence>
<reference evidence="15 16" key="1">
    <citation type="submission" date="2018-02" db="EMBL/GenBank/DDBJ databases">
        <title>Draft genome sequence of bacterial isolates from marine environment.</title>
        <authorList>
            <person name="Singh S.K."/>
            <person name="Hill R."/>
            <person name="Major S."/>
            <person name="Cai H."/>
            <person name="Li Y."/>
        </authorList>
    </citation>
    <scope>NUCLEOTIDE SEQUENCE [LARGE SCALE GENOMIC DNA]</scope>
    <source>
        <strain evidence="15 16">IMET F</strain>
    </source>
</reference>
<dbReference type="InterPro" id="IPR013785">
    <property type="entry name" value="Aldolase_TIM"/>
</dbReference>
<keyword evidence="10 11" id="KW-0119">Carbohydrate metabolism</keyword>
<comment type="caution">
    <text evidence="15">The sequence shown here is derived from an EMBL/GenBank/DDBJ whole genome shotgun (WGS) entry which is preliminary data.</text>
</comment>
<feature type="binding site" evidence="10 13">
    <location>
        <position position="176"/>
    </location>
    <ligand>
        <name>a divalent metal cation</name>
        <dbReference type="ChEBI" id="CHEBI:60240"/>
    </ligand>
</feature>
<dbReference type="SUPFAM" id="SSF51366">
    <property type="entry name" value="Ribulose-phoshate binding barrel"/>
    <property type="match status" value="1"/>
</dbReference>
<dbReference type="GO" id="GO:0005737">
    <property type="term" value="C:cytoplasm"/>
    <property type="evidence" value="ECO:0007669"/>
    <property type="project" value="UniProtKB-ARBA"/>
</dbReference>
<dbReference type="PROSITE" id="PS01085">
    <property type="entry name" value="RIBUL_P_3_EPIMER_1"/>
    <property type="match status" value="1"/>
</dbReference>
<dbReference type="PANTHER" id="PTHR11749">
    <property type="entry name" value="RIBULOSE-5-PHOSPHATE-3-EPIMERASE"/>
    <property type="match status" value="1"/>
</dbReference>
<feature type="binding site" evidence="10 13">
    <location>
        <position position="34"/>
    </location>
    <ligand>
        <name>a divalent metal cation</name>
        <dbReference type="ChEBI" id="CHEBI:60240"/>
    </ligand>
</feature>
<comment type="cofactor">
    <cofactor evidence="4">
        <name>Zn(2+)</name>
        <dbReference type="ChEBI" id="CHEBI:29105"/>
    </cofactor>
</comment>
<dbReference type="EC" id="5.1.3.1" evidence="7 10"/>
<evidence type="ECO:0000256" key="11">
    <source>
        <dbReference type="PIRNR" id="PIRNR001461"/>
    </source>
</evidence>
<dbReference type="NCBIfam" id="NF004076">
    <property type="entry name" value="PRK05581.1-4"/>
    <property type="match status" value="1"/>
</dbReference>
<dbReference type="PIRSF" id="PIRSF001461">
    <property type="entry name" value="RPE"/>
    <property type="match status" value="1"/>
</dbReference>
<evidence type="ECO:0000313" key="16">
    <source>
        <dbReference type="Proteomes" id="UP000238565"/>
    </source>
</evidence>
<comment type="catalytic activity">
    <reaction evidence="1 10 11">
        <text>D-ribulose 5-phosphate = D-xylulose 5-phosphate</text>
        <dbReference type="Rhea" id="RHEA:13677"/>
        <dbReference type="ChEBI" id="CHEBI:57737"/>
        <dbReference type="ChEBI" id="CHEBI:58121"/>
        <dbReference type="EC" id="5.1.3.1"/>
    </reaction>
</comment>
<evidence type="ECO:0000256" key="7">
    <source>
        <dbReference type="ARBA" id="ARBA00013188"/>
    </source>
</evidence>
<organism evidence="15 16">
    <name type="scientific">Cloacibacterium normanense</name>
    <dbReference type="NCBI Taxonomy" id="237258"/>
    <lineage>
        <taxon>Bacteria</taxon>
        <taxon>Pseudomonadati</taxon>
        <taxon>Bacteroidota</taxon>
        <taxon>Flavobacteriia</taxon>
        <taxon>Flavobacteriales</taxon>
        <taxon>Weeksellaceae</taxon>
    </lineage>
</organism>
<keyword evidence="13" id="KW-0170">Cobalt</keyword>
<evidence type="ECO:0000256" key="5">
    <source>
        <dbReference type="ARBA" id="ARBA00001954"/>
    </source>
</evidence>
<sequence>MKTKLIAPSVLSADFGNLQRDIEMINGSQADWFHIDVMDGRFVPNISFGFPVMKAIQEHAKKFVDVHLMIVEPEKYVEEFINYGADLVSVHYEACTHLHRTINLIQDKGAKAGVVLNPSTPVWVLEDIITEVDLVLLMSVNPGFGGQKFIENTYKKIRETKELILENNSTALIEIDGGVNTENAPKLFEAGADVLVAGNAVFASENPERTIELLKV</sequence>
<feature type="binding site" evidence="10 14">
    <location>
        <position position="67"/>
    </location>
    <ligand>
        <name>substrate</name>
    </ligand>
</feature>
<name>A0A2S7I8T2_9FLAO</name>
<protein>
    <recommendedName>
        <fullName evidence="7 10">Ribulose-phosphate 3-epimerase</fullName>
        <ecNumber evidence="7 10">5.1.3.1</ecNumber>
    </recommendedName>
</protein>
<keyword evidence="8 10" id="KW-0479">Metal-binding</keyword>
<dbReference type="InterPro" id="IPR026019">
    <property type="entry name" value="Ribul_P_3_epim"/>
</dbReference>